<dbReference type="PANTHER" id="PTHR37833:SF1">
    <property type="entry name" value="SIGNAL PEPTIDE PROTEIN"/>
    <property type="match status" value="1"/>
</dbReference>
<keyword evidence="3" id="KW-1185">Reference proteome</keyword>
<proteinExistence type="predicted"/>
<organism evidence="2 3">
    <name type="scientific">Agaribacillus aureus</name>
    <dbReference type="NCBI Taxonomy" id="3051825"/>
    <lineage>
        <taxon>Bacteria</taxon>
        <taxon>Pseudomonadati</taxon>
        <taxon>Bacteroidota</taxon>
        <taxon>Cytophagia</taxon>
        <taxon>Cytophagales</taxon>
        <taxon>Splendidivirgaceae</taxon>
        <taxon>Agaribacillus</taxon>
    </lineage>
</organism>
<evidence type="ECO:0000313" key="3">
    <source>
        <dbReference type="Proteomes" id="UP001172083"/>
    </source>
</evidence>
<name>A0ABT8L4U5_9BACT</name>
<keyword evidence="1" id="KW-0732">Signal</keyword>
<gene>
    <name evidence="2" type="ORF">QQ020_08385</name>
</gene>
<evidence type="ECO:0000313" key="2">
    <source>
        <dbReference type="EMBL" id="MDN5212066.1"/>
    </source>
</evidence>
<dbReference type="InterPro" id="IPR013783">
    <property type="entry name" value="Ig-like_fold"/>
</dbReference>
<dbReference type="Gene3D" id="2.60.40.10">
    <property type="entry name" value="Immunoglobulins"/>
    <property type="match status" value="1"/>
</dbReference>
<dbReference type="PANTHER" id="PTHR37833">
    <property type="entry name" value="LIPOPROTEIN-RELATED"/>
    <property type="match status" value="1"/>
</dbReference>
<protein>
    <submittedName>
        <fullName evidence="2">DUF1573 domain-containing protein</fullName>
    </submittedName>
</protein>
<dbReference type="Pfam" id="PF07610">
    <property type="entry name" value="DUF1573"/>
    <property type="match status" value="1"/>
</dbReference>
<accession>A0ABT8L4U5</accession>
<evidence type="ECO:0000256" key="1">
    <source>
        <dbReference type="SAM" id="SignalP"/>
    </source>
</evidence>
<feature type="signal peptide" evidence="1">
    <location>
        <begin position="1"/>
        <end position="19"/>
    </location>
</feature>
<comment type="caution">
    <text evidence="2">The sequence shown here is derived from an EMBL/GenBank/DDBJ whole genome shotgun (WGS) entry which is preliminary data.</text>
</comment>
<feature type="chain" id="PRO_5047413706" evidence="1">
    <location>
        <begin position="20"/>
        <end position="137"/>
    </location>
</feature>
<dbReference type="RefSeq" id="WP_346757391.1">
    <property type="nucleotide sequence ID" value="NZ_JAUJEB010000001.1"/>
</dbReference>
<sequence>MKKTVLILAFLVTNLLVQAQENKAAESSNGPAITFAEARYEFGEIKQGEKVKHTFEFENTGNAPLIISNVLTTCGCTVPKWPREPIAPGVTGKIDVVFNSTGKSGVQNKVITVVSNAVENRTKVSLTGSVVVGGTAP</sequence>
<dbReference type="InterPro" id="IPR011467">
    <property type="entry name" value="DUF1573"/>
</dbReference>
<reference evidence="2" key="1">
    <citation type="submission" date="2023-06" db="EMBL/GenBank/DDBJ databases">
        <title>Genomic of Agaribacillus aureum.</title>
        <authorList>
            <person name="Wang G."/>
        </authorList>
    </citation>
    <scope>NUCLEOTIDE SEQUENCE</scope>
    <source>
        <strain evidence="2">BMA12</strain>
    </source>
</reference>
<dbReference type="Proteomes" id="UP001172083">
    <property type="component" value="Unassembled WGS sequence"/>
</dbReference>
<dbReference type="EMBL" id="JAUJEB010000001">
    <property type="protein sequence ID" value="MDN5212066.1"/>
    <property type="molecule type" value="Genomic_DNA"/>
</dbReference>